<keyword evidence="8" id="KW-1185">Reference proteome</keyword>
<organism evidence="7 8">
    <name type="scientific">Syntrophus gentianae</name>
    <dbReference type="NCBI Taxonomy" id="43775"/>
    <lineage>
        <taxon>Bacteria</taxon>
        <taxon>Pseudomonadati</taxon>
        <taxon>Thermodesulfobacteriota</taxon>
        <taxon>Syntrophia</taxon>
        <taxon>Syntrophales</taxon>
        <taxon>Syntrophaceae</taxon>
        <taxon>Syntrophus</taxon>
    </lineage>
</organism>
<evidence type="ECO:0000256" key="2">
    <source>
        <dbReference type="ARBA" id="ARBA00005262"/>
    </source>
</evidence>
<evidence type="ECO:0000313" key="8">
    <source>
        <dbReference type="Proteomes" id="UP000198744"/>
    </source>
</evidence>
<dbReference type="GO" id="GO:0005886">
    <property type="term" value="C:plasma membrane"/>
    <property type="evidence" value="ECO:0007669"/>
    <property type="project" value="UniProtKB-SubCell"/>
</dbReference>
<keyword evidence="4" id="KW-0812">Transmembrane</keyword>
<comment type="similarity">
    <text evidence="2">Belongs to the chromate ion transporter (CHR) (TC 2.A.51) family.</text>
</comment>
<evidence type="ECO:0000256" key="1">
    <source>
        <dbReference type="ARBA" id="ARBA00004651"/>
    </source>
</evidence>
<keyword evidence="5" id="KW-1133">Transmembrane helix</keyword>
<name>A0A1H7Y7A9_9BACT</name>
<evidence type="ECO:0000256" key="4">
    <source>
        <dbReference type="ARBA" id="ARBA00022692"/>
    </source>
</evidence>
<evidence type="ECO:0000256" key="3">
    <source>
        <dbReference type="ARBA" id="ARBA00022475"/>
    </source>
</evidence>
<gene>
    <name evidence="7" type="ORF">SAMN04489760_11479</name>
</gene>
<evidence type="ECO:0000313" key="7">
    <source>
        <dbReference type="EMBL" id="SEM41815.1"/>
    </source>
</evidence>
<comment type="subcellular location">
    <subcellularLocation>
        <location evidence="1">Cell membrane</location>
        <topology evidence="1">Multi-pass membrane protein</topology>
    </subcellularLocation>
</comment>
<sequence length="132" mass="14970">MKEVRKYKRMDHRHSLDQADVSPDVRVPPFQLFLSFFRIGLTAFGRPAIIAHVAELAVNRKKWLDSDTFRNGLALSQRLFRKTDPAVSRGCRWADGKVKISITGENWSGMKRGPLFLGSSTKKPAILKSTSR</sequence>
<dbReference type="GO" id="GO:0015109">
    <property type="term" value="F:chromate transmembrane transporter activity"/>
    <property type="evidence" value="ECO:0007669"/>
    <property type="project" value="InterPro"/>
</dbReference>
<accession>A0A1H7Y7A9</accession>
<dbReference type="Pfam" id="PF02417">
    <property type="entry name" value="Chromate_transp"/>
    <property type="match status" value="1"/>
</dbReference>
<dbReference type="AlphaFoldDB" id="A0A1H7Y7A9"/>
<proteinExistence type="inferred from homology"/>
<dbReference type="STRING" id="43775.SAMN04489760_11479"/>
<dbReference type="EMBL" id="FOBS01000014">
    <property type="protein sequence ID" value="SEM41815.1"/>
    <property type="molecule type" value="Genomic_DNA"/>
</dbReference>
<reference evidence="7 8" key="1">
    <citation type="submission" date="2016-10" db="EMBL/GenBank/DDBJ databases">
        <authorList>
            <person name="de Groot N.N."/>
        </authorList>
    </citation>
    <scope>NUCLEOTIDE SEQUENCE [LARGE SCALE GENOMIC DNA]</scope>
    <source>
        <strain evidence="7 8">DSM 8423</strain>
    </source>
</reference>
<keyword evidence="3" id="KW-1003">Cell membrane</keyword>
<keyword evidence="6" id="KW-0472">Membrane</keyword>
<protein>
    <submittedName>
        <fullName evidence="7">Chromate transporter</fullName>
    </submittedName>
</protein>
<dbReference type="Proteomes" id="UP000198744">
    <property type="component" value="Unassembled WGS sequence"/>
</dbReference>
<dbReference type="InterPro" id="IPR003370">
    <property type="entry name" value="Chromate_transpt"/>
</dbReference>
<evidence type="ECO:0000256" key="5">
    <source>
        <dbReference type="ARBA" id="ARBA00022989"/>
    </source>
</evidence>
<evidence type="ECO:0000256" key="6">
    <source>
        <dbReference type="ARBA" id="ARBA00023136"/>
    </source>
</evidence>
<dbReference type="OrthoDB" id="9788907at2"/>